<dbReference type="EMBL" id="LVLJ01002289">
    <property type="protein sequence ID" value="OAE25874.1"/>
    <property type="molecule type" value="Genomic_DNA"/>
</dbReference>
<accession>A0A176VYJ6</accession>
<feature type="transmembrane region" description="Helical" evidence="1">
    <location>
        <begin position="25"/>
        <end position="45"/>
    </location>
</feature>
<dbReference type="Proteomes" id="UP000077202">
    <property type="component" value="Unassembled WGS sequence"/>
</dbReference>
<organism evidence="2 3">
    <name type="scientific">Marchantia polymorpha subsp. ruderalis</name>
    <dbReference type="NCBI Taxonomy" id="1480154"/>
    <lineage>
        <taxon>Eukaryota</taxon>
        <taxon>Viridiplantae</taxon>
        <taxon>Streptophyta</taxon>
        <taxon>Embryophyta</taxon>
        <taxon>Marchantiophyta</taxon>
        <taxon>Marchantiopsida</taxon>
        <taxon>Marchantiidae</taxon>
        <taxon>Marchantiales</taxon>
        <taxon>Marchantiaceae</taxon>
        <taxon>Marchantia</taxon>
    </lineage>
</organism>
<reference evidence="2" key="1">
    <citation type="submission" date="2016-03" db="EMBL/GenBank/DDBJ databases">
        <title>Mechanisms controlling the formation of the plant cell surface in tip-growing cells are functionally conserved among land plants.</title>
        <authorList>
            <person name="Honkanen S."/>
            <person name="Jones V.A."/>
            <person name="Morieri G."/>
            <person name="Champion C."/>
            <person name="Hetherington A.J."/>
            <person name="Kelly S."/>
            <person name="Saint-Marcoux D."/>
            <person name="Proust H."/>
            <person name="Prescott H."/>
            <person name="Dolan L."/>
        </authorList>
    </citation>
    <scope>NUCLEOTIDE SEQUENCE [LARGE SCALE GENOMIC DNA]</scope>
    <source>
        <tissue evidence="2">Whole gametophyte</tissue>
    </source>
</reference>
<evidence type="ECO:0000313" key="2">
    <source>
        <dbReference type="EMBL" id="OAE25874.1"/>
    </source>
</evidence>
<proteinExistence type="predicted"/>
<keyword evidence="1" id="KW-0472">Membrane</keyword>
<dbReference type="AlphaFoldDB" id="A0A176VYJ6"/>
<keyword evidence="1" id="KW-0812">Transmembrane</keyword>
<protein>
    <submittedName>
        <fullName evidence="2">Uncharacterized protein</fullName>
    </submittedName>
</protein>
<evidence type="ECO:0000256" key="1">
    <source>
        <dbReference type="SAM" id="Phobius"/>
    </source>
</evidence>
<feature type="transmembrane region" description="Helical" evidence="1">
    <location>
        <begin position="51"/>
        <end position="72"/>
    </location>
</feature>
<name>A0A176VYJ6_MARPO</name>
<sequence length="156" mass="16991">MRSHPSQILGQHAVESTTLEQQRGWGNAVSIVAITVVVGLSVVTVDVVGSIVVIVHVVGLNVVAIVVGWKTWSARQRNQRSTDGDGDGDPNGDELVGRQVGGNFGYNILPFDGHGDYLLWEKICYPTPSHALLGQHLLWFEVNHNRQIPTVHGIQD</sequence>
<comment type="caution">
    <text evidence="2">The sequence shown here is derived from an EMBL/GenBank/DDBJ whole genome shotgun (WGS) entry which is preliminary data.</text>
</comment>
<keyword evidence="1" id="KW-1133">Transmembrane helix</keyword>
<evidence type="ECO:0000313" key="3">
    <source>
        <dbReference type="Proteomes" id="UP000077202"/>
    </source>
</evidence>
<gene>
    <name evidence="2" type="ORF">AXG93_2145s1730</name>
</gene>
<keyword evidence="3" id="KW-1185">Reference proteome</keyword>